<protein>
    <submittedName>
        <fullName evidence="2">Uncharacterized protein</fullName>
    </submittedName>
</protein>
<dbReference type="AlphaFoldDB" id="A0A135SY52"/>
<dbReference type="SUPFAM" id="SSF48452">
    <property type="entry name" value="TPR-like"/>
    <property type="match status" value="1"/>
</dbReference>
<keyword evidence="3" id="KW-1185">Reference proteome</keyword>
<dbReference type="Gene3D" id="1.25.40.10">
    <property type="entry name" value="Tetratricopeptide repeat domain"/>
    <property type="match status" value="1"/>
</dbReference>
<dbReference type="EMBL" id="JFBX01000359">
    <property type="protein sequence ID" value="KXH40829.1"/>
    <property type="molecule type" value="Genomic_DNA"/>
</dbReference>
<dbReference type="InterPro" id="IPR011990">
    <property type="entry name" value="TPR-like_helical_dom_sf"/>
</dbReference>
<dbReference type="OrthoDB" id="414698at2759"/>
<dbReference type="Proteomes" id="UP000070328">
    <property type="component" value="Unassembled WGS sequence"/>
</dbReference>
<proteinExistence type="predicted"/>
<name>A0A135SY52_9PEZI</name>
<feature type="region of interest" description="Disordered" evidence="1">
    <location>
        <begin position="136"/>
        <end position="158"/>
    </location>
</feature>
<dbReference type="Gene3D" id="1.20.58.320">
    <property type="entry name" value="TPR-like"/>
    <property type="match status" value="1"/>
</dbReference>
<evidence type="ECO:0000256" key="1">
    <source>
        <dbReference type="SAM" id="MobiDB-lite"/>
    </source>
</evidence>
<accession>A0A135SY52</accession>
<feature type="compositionally biased region" description="Basic and acidic residues" evidence="1">
    <location>
        <begin position="146"/>
        <end position="155"/>
    </location>
</feature>
<organism evidence="2 3">
    <name type="scientific">Colletotrichum simmondsii</name>
    <dbReference type="NCBI Taxonomy" id="703756"/>
    <lineage>
        <taxon>Eukaryota</taxon>
        <taxon>Fungi</taxon>
        <taxon>Dikarya</taxon>
        <taxon>Ascomycota</taxon>
        <taxon>Pezizomycotina</taxon>
        <taxon>Sordariomycetes</taxon>
        <taxon>Hypocreomycetidae</taxon>
        <taxon>Glomerellales</taxon>
        <taxon>Glomerellaceae</taxon>
        <taxon>Colletotrichum</taxon>
        <taxon>Colletotrichum acutatum species complex</taxon>
    </lineage>
</organism>
<evidence type="ECO:0000313" key="3">
    <source>
        <dbReference type="Proteomes" id="UP000070328"/>
    </source>
</evidence>
<gene>
    <name evidence="2" type="ORF">CSIM01_13412</name>
</gene>
<feature type="region of interest" description="Disordered" evidence="1">
    <location>
        <begin position="222"/>
        <end position="248"/>
    </location>
</feature>
<sequence>MLHCFCRRIKSRANATLRHDEPGLSGLCRSLIYATFQRMAVLDQASDLSNAVDPLCNNADFHVVGCLVGSSAAPKPHPQPIDPMPPSSREHKQSSDASASTPNSFLFALADGKRRTLTCTTGRSVCTNPAFRRVQTFPLSDQTSPRNERAAKTPDETTSVRALVAPPSAHWSPFVVLRTLRNAGCVDHRLLRVKPWEQQKWHNSTSQAVRSSGACLPLTCHKRDPSTTTTAPSRRGFHTSSCHRETDDNMMPMLSIGGLPRSNSCKTHAKARLKETLTPDLLEKLRRFWFKHLKTDEAYILPQRSQMGRWFYSDVDFDEACVRKFRPVLEAMKSAKITTRDILTIVRPFTPLQWLGLVLLLDQVPRNIYRGPESSTVFKFFDPIAREIARHAINAGAATHNRIKYRVAYRMWFYLPFMHSEDLALHDFAVEQYQQMKDDFEELMAEDGEAGSDDQRKCWGVLAVQKEAARDLLETNCDFETKHRDIIVQFGRYPHRNMAMGRESTAQEKKYLETGGETFSAAS</sequence>
<comment type="caution">
    <text evidence="2">The sequence shown here is derived from an EMBL/GenBank/DDBJ whole genome shotgun (WGS) entry which is preliminary data.</text>
</comment>
<evidence type="ECO:0000313" key="2">
    <source>
        <dbReference type="EMBL" id="KXH40829.1"/>
    </source>
</evidence>
<feature type="region of interest" description="Disordered" evidence="1">
    <location>
        <begin position="73"/>
        <end position="100"/>
    </location>
</feature>
<feature type="compositionally biased region" description="Pro residues" evidence="1">
    <location>
        <begin position="75"/>
        <end position="86"/>
    </location>
</feature>
<reference evidence="2 3" key="1">
    <citation type="submission" date="2014-02" db="EMBL/GenBank/DDBJ databases">
        <title>The genome sequence of Colletotrichum simmondsii CBS122122.</title>
        <authorList>
            <person name="Baroncelli R."/>
            <person name="Thon M.R."/>
        </authorList>
    </citation>
    <scope>NUCLEOTIDE SEQUENCE [LARGE SCALE GENOMIC DNA]</scope>
    <source>
        <strain evidence="2 3">CBS122122</strain>
    </source>
</reference>
<dbReference type="InterPro" id="IPR010323">
    <property type="entry name" value="DUF924"/>
</dbReference>
<dbReference type="Pfam" id="PF06041">
    <property type="entry name" value="DUF924"/>
    <property type="match status" value="1"/>
</dbReference>